<protein>
    <submittedName>
        <fullName evidence="2">Uncharacterized protein</fullName>
    </submittedName>
</protein>
<reference evidence="2 3" key="1">
    <citation type="journal article" date="2019" name="Commun. Biol.">
        <title>The bagworm genome reveals a unique fibroin gene that provides high tensile strength.</title>
        <authorList>
            <person name="Kono N."/>
            <person name="Nakamura H."/>
            <person name="Ohtoshi R."/>
            <person name="Tomita M."/>
            <person name="Numata K."/>
            <person name="Arakawa K."/>
        </authorList>
    </citation>
    <scope>NUCLEOTIDE SEQUENCE [LARGE SCALE GENOMIC DNA]</scope>
</reference>
<evidence type="ECO:0000313" key="2">
    <source>
        <dbReference type="EMBL" id="GBP37127.1"/>
    </source>
</evidence>
<evidence type="ECO:0000256" key="1">
    <source>
        <dbReference type="SAM" id="MobiDB-lite"/>
    </source>
</evidence>
<accession>A0A4C1VFR3</accession>
<comment type="caution">
    <text evidence="2">The sequence shown here is derived from an EMBL/GenBank/DDBJ whole genome shotgun (WGS) entry which is preliminary data.</text>
</comment>
<proteinExistence type="predicted"/>
<dbReference type="EMBL" id="BGZK01000329">
    <property type="protein sequence ID" value="GBP37127.1"/>
    <property type="molecule type" value="Genomic_DNA"/>
</dbReference>
<dbReference type="AlphaFoldDB" id="A0A4C1VFR3"/>
<organism evidence="2 3">
    <name type="scientific">Eumeta variegata</name>
    <name type="common">Bagworm moth</name>
    <name type="synonym">Eumeta japonica</name>
    <dbReference type="NCBI Taxonomy" id="151549"/>
    <lineage>
        <taxon>Eukaryota</taxon>
        <taxon>Metazoa</taxon>
        <taxon>Ecdysozoa</taxon>
        <taxon>Arthropoda</taxon>
        <taxon>Hexapoda</taxon>
        <taxon>Insecta</taxon>
        <taxon>Pterygota</taxon>
        <taxon>Neoptera</taxon>
        <taxon>Endopterygota</taxon>
        <taxon>Lepidoptera</taxon>
        <taxon>Glossata</taxon>
        <taxon>Ditrysia</taxon>
        <taxon>Tineoidea</taxon>
        <taxon>Psychidae</taxon>
        <taxon>Oiketicinae</taxon>
        <taxon>Eumeta</taxon>
    </lineage>
</organism>
<gene>
    <name evidence="2" type="ORF">EVAR_24259_1</name>
</gene>
<feature type="region of interest" description="Disordered" evidence="1">
    <location>
        <begin position="66"/>
        <end position="104"/>
    </location>
</feature>
<dbReference type="Proteomes" id="UP000299102">
    <property type="component" value="Unassembled WGS sequence"/>
</dbReference>
<sequence length="104" mass="11714">MHLFEEANLHKPTRQRKFLLNFEGVNEQTGHQRVRTPPPPSIDIRNLKGVTSVLLASWKGIEYRKVGDRDDEEGQGEWATGTLTRGTRRNSESGLSPVKPAHSP</sequence>
<keyword evidence="3" id="KW-1185">Reference proteome</keyword>
<name>A0A4C1VFR3_EUMVA</name>
<evidence type="ECO:0000313" key="3">
    <source>
        <dbReference type="Proteomes" id="UP000299102"/>
    </source>
</evidence>